<proteinExistence type="inferred from homology"/>
<feature type="domain" description="Metallo-beta-lactamase" evidence="5">
    <location>
        <begin position="29"/>
        <end position="206"/>
    </location>
</feature>
<keyword evidence="2" id="KW-0479">Metal-binding</keyword>
<keyword evidence="4" id="KW-0862">Zinc</keyword>
<dbReference type="Proteomes" id="UP000464314">
    <property type="component" value="Chromosome"/>
</dbReference>
<dbReference type="InterPro" id="IPR051013">
    <property type="entry name" value="MBL_superfamily_lactonases"/>
</dbReference>
<keyword evidence="3 6" id="KW-0378">Hydrolase</keyword>
<dbReference type="InterPro" id="IPR001279">
    <property type="entry name" value="Metallo-B-lactamas"/>
</dbReference>
<evidence type="ECO:0000256" key="3">
    <source>
        <dbReference type="ARBA" id="ARBA00022801"/>
    </source>
</evidence>
<evidence type="ECO:0000256" key="4">
    <source>
        <dbReference type="ARBA" id="ARBA00022833"/>
    </source>
</evidence>
<evidence type="ECO:0000259" key="5">
    <source>
        <dbReference type="SMART" id="SM00849"/>
    </source>
</evidence>
<dbReference type="RefSeq" id="WP_161840200.1">
    <property type="nucleotide sequence ID" value="NZ_CP048000.1"/>
</dbReference>
<accession>A0A6P1TV63</accession>
<reference evidence="6 7" key="1">
    <citation type="submission" date="2020-01" db="EMBL/GenBank/DDBJ databases">
        <title>Genome analysis of Anaerocolumna sp. CBA3638.</title>
        <authorList>
            <person name="Kim J."/>
            <person name="Roh S.W."/>
        </authorList>
    </citation>
    <scope>NUCLEOTIDE SEQUENCE [LARGE SCALE GENOMIC DNA]</scope>
    <source>
        <strain evidence="6 7">CBA3638</strain>
    </source>
</reference>
<dbReference type="EMBL" id="CP048000">
    <property type="protein sequence ID" value="QHQ63378.1"/>
    <property type="molecule type" value="Genomic_DNA"/>
</dbReference>
<dbReference type="Gene3D" id="3.60.15.10">
    <property type="entry name" value="Ribonuclease Z/Hydroxyacylglutathione hydrolase-like"/>
    <property type="match status" value="1"/>
</dbReference>
<dbReference type="SUPFAM" id="SSF56281">
    <property type="entry name" value="Metallo-hydrolase/oxidoreductase"/>
    <property type="match status" value="1"/>
</dbReference>
<dbReference type="InterPro" id="IPR036866">
    <property type="entry name" value="RibonucZ/Hydroxyglut_hydro"/>
</dbReference>
<name>A0A6P1TV63_9FIRM</name>
<evidence type="ECO:0000256" key="1">
    <source>
        <dbReference type="ARBA" id="ARBA00007749"/>
    </source>
</evidence>
<dbReference type="KEGG" id="anr:Ana3638_23510"/>
<dbReference type="PANTHER" id="PTHR42978">
    <property type="entry name" value="QUORUM-QUENCHING LACTONASE YTNP-RELATED-RELATED"/>
    <property type="match status" value="1"/>
</dbReference>
<organism evidence="6 7">
    <name type="scientific">Anaerocolumna sedimenticola</name>
    <dbReference type="NCBI Taxonomy" id="2696063"/>
    <lineage>
        <taxon>Bacteria</taxon>
        <taxon>Bacillati</taxon>
        <taxon>Bacillota</taxon>
        <taxon>Clostridia</taxon>
        <taxon>Lachnospirales</taxon>
        <taxon>Lachnospiraceae</taxon>
        <taxon>Anaerocolumna</taxon>
    </lineage>
</organism>
<evidence type="ECO:0000313" key="7">
    <source>
        <dbReference type="Proteomes" id="UP000464314"/>
    </source>
</evidence>
<dbReference type="SMART" id="SM00849">
    <property type="entry name" value="Lactamase_B"/>
    <property type="match status" value="1"/>
</dbReference>
<protein>
    <submittedName>
        <fullName evidence="6">MBL fold metallo-hydrolase</fullName>
    </submittedName>
</protein>
<evidence type="ECO:0000313" key="6">
    <source>
        <dbReference type="EMBL" id="QHQ63378.1"/>
    </source>
</evidence>
<dbReference type="AlphaFoldDB" id="A0A6P1TV63"/>
<dbReference type="GO" id="GO:0016787">
    <property type="term" value="F:hydrolase activity"/>
    <property type="evidence" value="ECO:0007669"/>
    <property type="project" value="UniProtKB-KW"/>
</dbReference>
<gene>
    <name evidence="6" type="ORF">Ana3638_23510</name>
</gene>
<sequence>MLLVFIFSRFRPAPTQKIADNIFAVRCGFVNFYALKTADSVVLFDTGMNPAVAGRGLRKLGISPDLVTHVFLTHTDYDHTGGLTAFPQAKRYLSAGEEQMINGETARRGFMHNKPFLPYHTMADCETIVVGGVSIKLHLVPGHTPGSAAYLIDNRILVTGDLLRLSRKGGFLPFLWMMNMNHRQDMQSVEAIRPIAESAEYILTGHTGLYHKE</sequence>
<comment type="similarity">
    <text evidence="1">Belongs to the metallo-beta-lactamase superfamily.</text>
</comment>
<keyword evidence="7" id="KW-1185">Reference proteome</keyword>
<dbReference type="GO" id="GO:0046872">
    <property type="term" value="F:metal ion binding"/>
    <property type="evidence" value="ECO:0007669"/>
    <property type="project" value="UniProtKB-KW"/>
</dbReference>
<dbReference type="PANTHER" id="PTHR42978:SF3">
    <property type="entry name" value="BLR3078 PROTEIN"/>
    <property type="match status" value="1"/>
</dbReference>
<dbReference type="Pfam" id="PF00753">
    <property type="entry name" value="Lactamase_B"/>
    <property type="match status" value="1"/>
</dbReference>
<evidence type="ECO:0000256" key="2">
    <source>
        <dbReference type="ARBA" id="ARBA00022723"/>
    </source>
</evidence>